<reference evidence="1 2" key="1">
    <citation type="submission" date="2019-09" db="EMBL/GenBank/DDBJ databases">
        <title>Draft genome sequences of 48 bacterial type strains from the CCUG.</title>
        <authorList>
            <person name="Tunovic T."/>
            <person name="Pineiro-Iglesias B."/>
            <person name="Unosson C."/>
            <person name="Inganas E."/>
            <person name="Ohlen M."/>
            <person name="Cardew S."/>
            <person name="Jensie-Markopoulos S."/>
            <person name="Salva-Serra F."/>
            <person name="Jaen-Luchoro D."/>
            <person name="Karlsson R."/>
            <person name="Svensson-Stadler L."/>
            <person name="Chun J."/>
            <person name="Moore E."/>
        </authorList>
    </citation>
    <scope>NUCLEOTIDE SEQUENCE [LARGE SCALE GENOMIC DNA]</scope>
    <source>
        <strain evidence="1 2">CCUG 54555</strain>
    </source>
</reference>
<sequence length="215" mass="22721">MSAPQPAASGIRPAIRGIASRYSTIAACRRPLSRYIHETKNPVPGDTGGVSRAIRRATLGGIAHGMPLAILDAPASSRPDAAKDWGAAISSISSRGNSDEDQQQSPDPRILRALVEQSDNWGHGSRCSASIAGPLLRVSRRSRIARAEATVVSRDNRPTAVSASFQFIRMGHAVRAGQLDAARSSAVRGRFDCAGCRPASAGLDRMSVVHCVFGR</sequence>
<dbReference type="OrthoDB" id="9030527at2"/>
<dbReference type="AlphaFoldDB" id="A0A6H9SG49"/>
<keyword evidence="2" id="KW-1185">Reference proteome</keyword>
<accession>A0A6H9SG49</accession>
<protein>
    <submittedName>
        <fullName evidence="1">Uncharacterized protein</fullName>
    </submittedName>
</protein>
<organism evidence="1 2">
    <name type="scientific">Burkholderia latens</name>
    <dbReference type="NCBI Taxonomy" id="488446"/>
    <lineage>
        <taxon>Bacteria</taxon>
        <taxon>Pseudomonadati</taxon>
        <taxon>Pseudomonadota</taxon>
        <taxon>Betaproteobacteria</taxon>
        <taxon>Burkholderiales</taxon>
        <taxon>Burkholderiaceae</taxon>
        <taxon>Burkholderia</taxon>
        <taxon>Burkholderia cepacia complex</taxon>
    </lineage>
</organism>
<evidence type="ECO:0000313" key="1">
    <source>
        <dbReference type="EMBL" id="KAB0631278.1"/>
    </source>
</evidence>
<gene>
    <name evidence="1" type="ORF">F7R21_32080</name>
</gene>
<comment type="caution">
    <text evidence="1">The sequence shown here is derived from an EMBL/GenBank/DDBJ whole genome shotgun (WGS) entry which is preliminary data.</text>
</comment>
<name>A0A6H9SG49_9BURK</name>
<dbReference type="EMBL" id="VZOJ01000172">
    <property type="protein sequence ID" value="KAB0631278.1"/>
    <property type="molecule type" value="Genomic_DNA"/>
</dbReference>
<dbReference type="Proteomes" id="UP000430232">
    <property type="component" value="Unassembled WGS sequence"/>
</dbReference>
<proteinExistence type="predicted"/>
<evidence type="ECO:0000313" key="2">
    <source>
        <dbReference type="Proteomes" id="UP000430232"/>
    </source>
</evidence>